<dbReference type="Proteomes" id="UP001170379">
    <property type="component" value="Unassembled WGS sequence"/>
</dbReference>
<organism evidence="2 3">
    <name type="scientific">Gulosibacter molinativorax</name>
    <dbReference type="NCBI Taxonomy" id="256821"/>
    <lineage>
        <taxon>Bacteria</taxon>
        <taxon>Bacillati</taxon>
        <taxon>Actinomycetota</taxon>
        <taxon>Actinomycetes</taxon>
        <taxon>Micrococcales</taxon>
        <taxon>Microbacteriaceae</taxon>
        <taxon>Gulosibacter</taxon>
    </lineage>
</organism>
<comment type="caution">
    <text evidence="2">The sequence shown here is derived from an EMBL/GenBank/DDBJ whole genome shotgun (WGS) entry which is preliminary data.</text>
</comment>
<keyword evidence="3" id="KW-1185">Reference proteome</keyword>
<gene>
    <name evidence="2" type="ORF">C7K25_06450</name>
</gene>
<evidence type="ECO:0000313" key="3">
    <source>
        <dbReference type="Proteomes" id="UP001170379"/>
    </source>
</evidence>
<feature type="compositionally biased region" description="Low complexity" evidence="1">
    <location>
        <begin position="1"/>
        <end position="18"/>
    </location>
</feature>
<protein>
    <recommendedName>
        <fullName evidence="4">DUF222 domain-containing protein</fullName>
    </recommendedName>
</protein>
<sequence length="286" mass="31680">MTQQDASNQEEANEASSETEVQGAPTEPAMDATPAEEAQPDVAASDEAESDTQAEDATPAEQAQQAQQSSDEIATEGVFIAAATTRLAVKNRILVDTLAGNVNFSVDKYVEFARETLRDLARESEGEVSRIDEMMQRAKRRRSRPLTMHDYAKADLGNLQHRRDLADLVAHKLRERAADDEGVKELVRAAHDAAWGEISRNIQFNLDSEFATVGDLTEEEQADREERMRSVVRVDLPKLEKDLRVIRRRQAAAEREAEKGESKLVGASANATPGLLGRIWSRIRGK</sequence>
<accession>A0ABT7C737</accession>
<evidence type="ECO:0008006" key="4">
    <source>
        <dbReference type="Google" id="ProtNLM"/>
    </source>
</evidence>
<feature type="compositionally biased region" description="Low complexity" evidence="1">
    <location>
        <begin position="55"/>
        <end position="70"/>
    </location>
</feature>
<feature type="region of interest" description="Disordered" evidence="1">
    <location>
        <begin position="1"/>
        <end position="70"/>
    </location>
</feature>
<feature type="compositionally biased region" description="Acidic residues" evidence="1">
    <location>
        <begin position="44"/>
        <end position="54"/>
    </location>
</feature>
<reference evidence="2" key="2">
    <citation type="journal article" date="2022" name="Sci. Rep.">
        <title>In silico prediction of the enzymes involved in the degradation of the herbicide molinate by Gulosibacter molinativorax ON4T.</title>
        <authorList>
            <person name="Lopes A.R."/>
            <person name="Bunin E."/>
            <person name="Viana A.T."/>
            <person name="Froufe H."/>
            <person name="Munoz-Merida A."/>
            <person name="Pinho D."/>
            <person name="Figueiredo J."/>
            <person name="Barroso C."/>
            <person name="Vaz-Moreira I."/>
            <person name="Bellanger X."/>
            <person name="Egas C."/>
            <person name="Nunes O.C."/>
        </authorList>
    </citation>
    <scope>NUCLEOTIDE SEQUENCE</scope>
    <source>
        <strain evidence="2">ON4</strain>
    </source>
</reference>
<name>A0ABT7C737_9MICO</name>
<evidence type="ECO:0000313" key="2">
    <source>
        <dbReference type="EMBL" id="MDJ1371004.1"/>
    </source>
</evidence>
<dbReference type="EMBL" id="PXVD01000008">
    <property type="protein sequence ID" value="MDJ1371004.1"/>
    <property type="molecule type" value="Genomic_DNA"/>
</dbReference>
<proteinExistence type="predicted"/>
<dbReference type="RefSeq" id="WP_051266467.1">
    <property type="nucleotide sequence ID" value="NZ_CP028426.1"/>
</dbReference>
<reference evidence="2" key="1">
    <citation type="submission" date="2018-03" db="EMBL/GenBank/DDBJ databases">
        <authorList>
            <person name="Nunes O.C."/>
            <person name="Lopes A.R."/>
            <person name="Froufe H."/>
            <person name="Munoz-Merida A."/>
            <person name="Barroso C."/>
            <person name="Egas C."/>
        </authorList>
    </citation>
    <scope>NUCLEOTIDE SEQUENCE</scope>
    <source>
        <strain evidence="2">ON4</strain>
    </source>
</reference>
<evidence type="ECO:0000256" key="1">
    <source>
        <dbReference type="SAM" id="MobiDB-lite"/>
    </source>
</evidence>